<sequence>MKPLQPVIKWSGSKRTVASQLGEFFLPAQTYYEPFVGGGAMMPFAKADKGKASDIIPELIALWNEIKNNPEVVANEYEIRWNRLQNEGFQVFYEVRDVFNSTKNPLDFLFLTRTCLNGMIRYNNAGEFNNSLHLTRPGIDPKRLAAIISQWHNVVNKFSFLNVDYRECLEDVKKGDFMFLDPPYGGTKSRYTQTPFSLEEFYQTLDLLNSKGVNWMLTFDGSSGERNYSYAPPEELYKSTFKIKTGKSAFRKVIDKVQEDIFESVYLNYKTTLF</sequence>
<dbReference type="RefSeq" id="WP_061436087.1">
    <property type="nucleotide sequence ID" value="NZ_KQ968695.1"/>
</dbReference>
<dbReference type="GO" id="GO:0032259">
    <property type="term" value="P:methylation"/>
    <property type="evidence" value="ECO:0007669"/>
    <property type="project" value="UniProtKB-KW"/>
</dbReference>
<dbReference type="GO" id="GO:0009307">
    <property type="term" value="P:DNA restriction-modification system"/>
    <property type="evidence" value="ECO:0007669"/>
    <property type="project" value="InterPro"/>
</dbReference>
<dbReference type="InterPro" id="IPR002052">
    <property type="entry name" value="DNA_methylase_N6_adenine_CS"/>
</dbReference>
<evidence type="ECO:0000256" key="1">
    <source>
        <dbReference type="ARBA" id="ARBA00006594"/>
    </source>
</evidence>
<comment type="catalytic activity">
    <reaction evidence="6 8">
        <text>a 2'-deoxyadenosine in DNA + S-adenosyl-L-methionine = an N(6)-methyl-2'-deoxyadenosine in DNA + S-adenosyl-L-homocysteine + H(+)</text>
        <dbReference type="Rhea" id="RHEA:15197"/>
        <dbReference type="Rhea" id="RHEA-COMP:12418"/>
        <dbReference type="Rhea" id="RHEA-COMP:12419"/>
        <dbReference type="ChEBI" id="CHEBI:15378"/>
        <dbReference type="ChEBI" id="CHEBI:57856"/>
        <dbReference type="ChEBI" id="CHEBI:59789"/>
        <dbReference type="ChEBI" id="CHEBI:90615"/>
        <dbReference type="ChEBI" id="CHEBI:90616"/>
        <dbReference type="EC" id="2.1.1.72"/>
    </reaction>
</comment>
<dbReference type="NCBIfam" id="TIGR00571">
    <property type="entry name" value="dam"/>
    <property type="match status" value="1"/>
</dbReference>
<evidence type="ECO:0000256" key="6">
    <source>
        <dbReference type="ARBA" id="ARBA00047942"/>
    </source>
</evidence>
<dbReference type="InterPro" id="IPR023095">
    <property type="entry name" value="Ade_MeTrfase_dom_2"/>
</dbReference>
<proteinExistence type="inferred from homology"/>
<dbReference type="PANTHER" id="PTHR30481">
    <property type="entry name" value="DNA ADENINE METHYLASE"/>
    <property type="match status" value="1"/>
</dbReference>
<accession>A0A139LFN9</accession>
<dbReference type="Gene3D" id="3.40.50.150">
    <property type="entry name" value="Vaccinia Virus protein VP39"/>
    <property type="match status" value="1"/>
</dbReference>
<comment type="caution">
    <text evidence="9">The sequence shown here is derived from an EMBL/GenBank/DDBJ whole genome shotgun (WGS) entry which is preliminary data.</text>
</comment>
<evidence type="ECO:0000256" key="2">
    <source>
        <dbReference type="ARBA" id="ARBA00011900"/>
    </source>
</evidence>
<protein>
    <recommendedName>
        <fullName evidence="2 8">Site-specific DNA-methyltransferase (adenine-specific)</fullName>
        <ecNumber evidence="2 8">2.1.1.72</ecNumber>
    </recommendedName>
</protein>
<dbReference type="PATRIC" id="fig|329854.7.peg.2390"/>
<dbReference type="PANTHER" id="PTHR30481:SF3">
    <property type="entry name" value="DNA ADENINE METHYLASE"/>
    <property type="match status" value="1"/>
</dbReference>
<evidence type="ECO:0000256" key="4">
    <source>
        <dbReference type="ARBA" id="ARBA00022679"/>
    </source>
</evidence>
<keyword evidence="4 8" id="KW-0808">Transferase</keyword>
<gene>
    <name evidence="9" type="ORF">HMPREF2531_02347</name>
</gene>
<evidence type="ECO:0000313" key="9">
    <source>
        <dbReference type="EMBL" id="KXT50243.1"/>
    </source>
</evidence>
<feature type="binding site" evidence="7">
    <location>
        <position position="14"/>
    </location>
    <ligand>
        <name>S-adenosyl-L-methionine</name>
        <dbReference type="ChEBI" id="CHEBI:59789"/>
    </ligand>
</feature>
<dbReference type="Proteomes" id="UP000070319">
    <property type="component" value="Unassembled WGS sequence"/>
</dbReference>
<reference evidence="9 10" key="1">
    <citation type="submission" date="2016-02" db="EMBL/GenBank/DDBJ databases">
        <authorList>
            <person name="Wen L."/>
            <person name="He K."/>
            <person name="Yang H."/>
        </authorList>
    </citation>
    <scope>NUCLEOTIDE SEQUENCE [LARGE SCALE GENOMIC DNA]</scope>
    <source>
        <strain evidence="9 10">KLE1704</strain>
    </source>
</reference>
<dbReference type="GO" id="GO:0009007">
    <property type="term" value="F:site-specific DNA-methyltransferase (adenine-specific) activity"/>
    <property type="evidence" value="ECO:0007669"/>
    <property type="project" value="UniProtKB-UniRule"/>
</dbReference>
<organism evidence="9">
    <name type="scientific">Bacteroides intestinalis</name>
    <dbReference type="NCBI Taxonomy" id="329854"/>
    <lineage>
        <taxon>Bacteria</taxon>
        <taxon>Pseudomonadati</taxon>
        <taxon>Bacteroidota</taxon>
        <taxon>Bacteroidia</taxon>
        <taxon>Bacteroidales</taxon>
        <taxon>Bacteroidaceae</taxon>
        <taxon>Bacteroides</taxon>
    </lineage>
</organism>
<dbReference type="GO" id="GO:0006298">
    <property type="term" value="P:mismatch repair"/>
    <property type="evidence" value="ECO:0007669"/>
    <property type="project" value="TreeGrafter"/>
</dbReference>
<dbReference type="InterPro" id="IPR029063">
    <property type="entry name" value="SAM-dependent_MTases_sf"/>
</dbReference>
<dbReference type="PRINTS" id="PR00505">
    <property type="entry name" value="D12N6MTFRASE"/>
</dbReference>
<feature type="binding site" evidence="7">
    <location>
        <position position="181"/>
    </location>
    <ligand>
        <name>S-adenosyl-L-methionine</name>
        <dbReference type="ChEBI" id="CHEBI:59789"/>
    </ligand>
</feature>
<keyword evidence="5 8" id="KW-0949">S-adenosyl-L-methionine</keyword>
<evidence type="ECO:0000256" key="5">
    <source>
        <dbReference type="ARBA" id="ARBA00022691"/>
    </source>
</evidence>
<dbReference type="GO" id="GO:1904047">
    <property type="term" value="F:S-adenosyl-L-methionine binding"/>
    <property type="evidence" value="ECO:0007669"/>
    <property type="project" value="TreeGrafter"/>
</dbReference>
<dbReference type="PIRSF" id="PIRSF000398">
    <property type="entry name" value="M_m6A_EcoRV"/>
    <property type="match status" value="1"/>
</dbReference>
<feature type="binding site" evidence="7">
    <location>
        <position position="10"/>
    </location>
    <ligand>
        <name>S-adenosyl-L-methionine</name>
        <dbReference type="ChEBI" id="CHEBI:59789"/>
    </ligand>
</feature>
<dbReference type="GO" id="GO:0043565">
    <property type="term" value="F:sequence-specific DNA binding"/>
    <property type="evidence" value="ECO:0007669"/>
    <property type="project" value="TreeGrafter"/>
</dbReference>
<dbReference type="SUPFAM" id="SSF53335">
    <property type="entry name" value="S-adenosyl-L-methionine-dependent methyltransferases"/>
    <property type="match status" value="1"/>
</dbReference>
<comment type="similarity">
    <text evidence="1 8">Belongs to the N(4)/N(6)-methyltransferase family.</text>
</comment>
<evidence type="ECO:0000256" key="8">
    <source>
        <dbReference type="RuleBase" id="RU361257"/>
    </source>
</evidence>
<keyword evidence="3 8" id="KW-0489">Methyltransferase</keyword>
<evidence type="ECO:0000256" key="3">
    <source>
        <dbReference type="ARBA" id="ARBA00022603"/>
    </source>
</evidence>
<dbReference type="EC" id="2.1.1.72" evidence="2 8"/>
<dbReference type="PROSITE" id="PS00092">
    <property type="entry name" value="N6_MTASE"/>
    <property type="match status" value="1"/>
</dbReference>
<dbReference type="Gene3D" id="1.10.1020.10">
    <property type="entry name" value="Adenine-specific Methyltransferase, Domain 2"/>
    <property type="match status" value="1"/>
</dbReference>
<feature type="binding site" evidence="7">
    <location>
        <position position="54"/>
    </location>
    <ligand>
        <name>S-adenosyl-L-methionine</name>
        <dbReference type="ChEBI" id="CHEBI:59789"/>
    </ligand>
</feature>
<dbReference type="AlphaFoldDB" id="A0A139LFN9"/>
<evidence type="ECO:0000256" key="7">
    <source>
        <dbReference type="PIRSR" id="PIRSR000398-1"/>
    </source>
</evidence>
<dbReference type="Pfam" id="PF02086">
    <property type="entry name" value="MethyltransfD12"/>
    <property type="match status" value="1"/>
</dbReference>
<evidence type="ECO:0000313" key="10">
    <source>
        <dbReference type="Proteomes" id="UP000070319"/>
    </source>
</evidence>
<dbReference type="EMBL" id="LTDF01000084">
    <property type="protein sequence ID" value="KXT50243.1"/>
    <property type="molecule type" value="Genomic_DNA"/>
</dbReference>
<name>A0A139LFN9_9BACE</name>
<dbReference type="InterPro" id="IPR012263">
    <property type="entry name" value="M_m6A_EcoRV"/>
</dbReference>
<dbReference type="InterPro" id="IPR012327">
    <property type="entry name" value="MeTrfase_D12"/>
</dbReference>